<keyword evidence="1" id="KW-0472">Membrane</keyword>
<evidence type="ECO:0000256" key="1">
    <source>
        <dbReference type="SAM" id="Phobius"/>
    </source>
</evidence>
<gene>
    <name evidence="2" type="ORF">BCR44DRAFT_43884</name>
</gene>
<keyword evidence="1" id="KW-1133">Transmembrane helix</keyword>
<feature type="transmembrane region" description="Helical" evidence="1">
    <location>
        <begin position="124"/>
        <end position="145"/>
    </location>
</feature>
<dbReference type="Proteomes" id="UP000193411">
    <property type="component" value="Unassembled WGS sequence"/>
</dbReference>
<feature type="non-terminal residue" evidence="2">
    <location>
        <position position="1"/>
    </location>
</feature>
<proteinExistence type="predicted"/>
<accession>A0A1Y2I3L2</accession>
<evidence type="ECO:0008006" key="4">
    <source>
        <dbReference type="Google" id="ProtNLM"/>
    </source>
</evidence>
<reference evidence="2 3" key="1">
    <citation type="submission" date="2016-07" db="EMBL/GenBank/DDBJ databases">
        <title>Pervasive Adenine N6-methylation of Active Genes in Fungi.</title>
        <authorList>
            <consortium name="DOE Joint Genome Institute"/>
            <person name="Mondo S.J."/>
            <person name="Dannebaum R.O."/>
            <person name="Kuo R.C."/>
            <person name="Labutti K."/>
            <person name="Haridas S."/>
            <person name="Kuo A."/>
            <person name="Salamov A."/>
            <person name="Ahrendt S.R."/>
            <person name="Lipzen A."/>
            <person name="Sullivan W."/>
            <person name="Andreopoulos W.B."/>
            <person name="Clum A."/>
            <person name="Lindquist E."/>
            <person name="Daum C."/>
            <person name="Ramamoorthy G.K."/>
            <person name="Gryganskyi A."/>
            <person name="Culley D."/>
            <person name="Magnuson J.K."/>
            <person name="James T.Y."/>
            <person name="O'Malley M.A."/>
            <person name="Stajich J.E."/>
            <person name="Spatafora J.W."/>
            <person name="Visel A."/>
            <person name="Grigoriev I.V."/>
        </authorList>
    </citation>
    <scope>NUCLEOTIDE SEQUENCE [LARGE SCALE GENOMIC DNA]</scope>
    <source>
        <strain evidence="2 3">PL171</strain>
    </source>
</reference>
<keyword evidence="3" id="KW-1185">Reference proteome</keyword>
<sequence>TSGFNWSATSFFVGVSATIDLSTIGSSLLLWRRNAHSRFYLWLAVVAAAHMIDLISRNVSDILTRTDQVGPDGLFVYRPLTAGTLAINLICVTFAWIGAVGFVTLNATRFFVVASSGMPKAAKAIVGFAGVSVVLNSINNILYYISFVGTFRNGVRSSSETLLESIIVKLVVAKFVHMSPNHTRSQQTHEHSSRFAKIISSRLL</sequence>
<protein>
    <recommendedName>
        <fullName evidence="4">G-protein coupled receptors family 1 profile domain-containing protein</fullName>
    </recommendedName>
</protein>
<keyword evidence="1" id="KW-0812">Transmembrane</keyword>
<comment type="caution">
    <text evidence="2">The sequence shown here is derived from an EMBL/GenBank/DDBJ whole genome shotgun (WGS) entry which is preliminary data.</text>
</comment>
<feature type="transmembrane region" description="Helical" evidence="1">
    <location>
        <begin position="6"/>
        <end position="30"/>
    </location>
</feature>
<dbReference type="AlphaFoldDB" id="A0A1Y2I3L2"/>
<evidence type="ECO:0000313" key="2">
    <source>
        <dbReference type="EMBL" id="ORZ41465.1"/>
    </source>
</evidence>
<dbReference type="EMBL" id="MCFL01000001">
    <property type="protein sequence ID" value="ORZ41465.1"/>
    <property type="molecule type" value="Genomic_DNA"/>
</dbReference>
<evidence type="ECO:0000313" key="3">
    <source>
        <dbReference type="Proteomes" id="UP000193411"/>
    </source>
</evidence>
<feature type="transmembrane region" description="Helical" evidence="1">
    <location>
        <begin position="80"/>
        <end position="103"/>
    </location>
</feature>
<feature type="transmembrane region" description="Helical" evidence="1">
    <location>
        <begin position="39"/>
        <end position="60"/>
    </location>
</feature>
<organism evidence="2 3">
    <name type="scientific">Catenaria anguillulae PL171</name>
    <dbReference type="NCBI Taxonomy" id="765915"/>
    <lineage>
        <taxon>Eukaryota</taxon>
        <taxon>Fungi</taxon>
        <taxon>Fungi incertae sedis</taxon>
        <taxon>Blastocladiomycota</taxon>
        <taxon>Blastocladiomycetes</taxon>
        <taxon>Blastocladiales</taxon>
        <taxon>Catenariaceae</taxon>
        <taxon>Catenaria</taxon>
    </lineage>
</organism>
<name>A0A1Y2I3L2_9FUNG</name>